<dbReference type="EMBL" id="AAOH01000007">
    <property type="protein sequence ID" value="EAR27188.1"/>
    <property type="molecule type" value="Genomic_DNA"/>
</dbReference>
<organism evidence="1 2">
    <name type="scientific">Pseudoalteromonas tunicata D2</name>
    <dbReference type="NCBI Taxonomy" id="87626"/>
    <lineage>
        <taxon>Bacteria</taxon>
        <taxon>Pseudomonadati</taxon>
        <taxon>Pseudomonadota</taxon>
        <taxon>Gammaproteobacteria</taxon>
        <taxon>Alteromonadales</taxon>
        <taxon>Pseudoalteromonadaceae</taxon>
        <taxon>Pseudoalteromonas</taxon>
    </lineage>
</organism>
<evidence type="ECO:0000313" key="2">
    <source>
        <dbReference type="Proteomes" id="UP000006201"/>
    </source>
</evidence>
<dbReference type="AlphaFoldDB" id="A4CDZ6"/>
<reference evidence="1 2" key="1">
    <citation type="submission" date="2006-02" db="EMBL/GenBank/DDBJ databases">
        <authorList>
            <person name="Moran M.A."/>
            <person name="Kjelleberg S."/>
            <person name="Egan S."/>
            <person name="Saunders N."/>
            <person name="Thomas T."/>
            <person name="Ferriera S."/>
            <person name="Johnson J."/>
            <person name="Kravitz S."/>
            <person name="Halpern A."/>
            <person name="Remington K."/>
            <person name="Beeson K."/>
            <person name="Tran B."/>
            <person name="Rogers Y.-H."/>
            <person name="Friedman R."/>
            <person name="Venter J.C."/>
        </authorList>
    </citation>
    <scope>NUCLEOTIDE SEQUENCE [LARGE SCALE GENOMIC DNA]</scope>
    <source>
        <strain evidence="1 2">D2</strain>
    </source>
</reference>
<keyword evidence="2" id="KW-1185">Reference proteome</keyword>
<sequence>MAISNVKLRRISFNNLLWLSGVVAMLFSVTLRANPVAQADALVQQWLNLSGQQSALKAHWAAEQPILQQRIELLKQEQLQLKTLLQQNHTKGSEVEQKRTQLLALQTDMERDQQQLKNWLVMQFSKVNNLRDRLPPPLAKQWQIMLQETDLAVASEGDKLALLLSLFTKLNEFDQRIAFVQSTIVTPDQHEKLVKQLYLGIARGWYISLDGQEVFEGLATDQGWIWQKNDALQPGDISAAIAMVEQQTEAAFIRLPLQINHNDALLNIEVGHE</sequence>
<protein>
    <submittedName>
        <fullName evidence="1">Uncharacterized protein</fullName>
    </submittedName>
</protein>
<proteinExistence type="predicted"/>
<dbReference type="InterPro" id="IPR016866">
    <property type="entry name" value="UCP028069"/>
</dbReference>
<dbReference type="STRING" id="87626.PTD2_05940"/>
<evidence type="ECO:0000313" key="1">
    <source>
        <dbReference type="EMBL" id="EAR27188.1"/>
    </source>
</evidence>
<dbReference type="OrthoDB" id="5703905at2"/>
<dbReference type="Proteomes" id="UP000006201">
    <property type="component" value="Unassembled WGS sequence"/>
</dbReference>
<comment type="caution">
    <text evidence="1">The sequence shown here is derived from an EMBL/GenBank/DDBJ whole genome shotgun (WGS) entry which is preliminary data.</text>
</comment>
<name>A4CDZ6_9GAMM</name>
<dbReference type="RefSeq" id="WP_009839051.1">
    <property type="nucleotide sequence ID" value="NZ_AAOH01000007.1"/>
</dbReference>
<accession>A4CDZ6</accession>
<dbReference type="eggNOG" id="ENOG5032WDT">
    <property type="taxonomic scope" value="Bacteria"/>
</dbReference>
<gene>
    <name evidence="1" type="ORF">PTD2_05940</name>
</gene>
<dbReference type="Pfam" id="PF11932">
    <property type="entry name" value="DUF3450"/>
    <property type="match status" value="1"/>
</dbReference>
<dbReference type="HOGENOM" id="CLU_091009_0_0_6"/>